<protein>
    <submittedName>
        <fullName evidence="2">RNA-binding transcriptional accessory protein</fullName>
    </submittedName>
</protein>
<organism evidence="2 3">
    <name type="scientific">Hydrogeniiclostridium mannosilyticum</name>
    <dbReference type="NCBI Taxonomy" id="2764322"/>
    <lineage>
        <taxon>Bacteria</taxon>
        <taxon>Bacillati</taxon>
        <taxon>Bacillota</taxon>
        <taxon>Clostridia</taxon>
        <taxon>Eubacteriales</taxon>
        <taxon>Acutalibacteraceae</taxon>
        <taxon>Hydrogeniiclostridium</taxon>
    </lineage>
</organism>
<dbReference type="SUPFAM" id="SSF50249">
    <property type="entry name" value="Nucleic acid-binding proteins"/>
    <property type="match status" value="1"/>
</dbReference>
<dbReference type="SMART" id="SM00316">
    <property type="entry name" value="S1"/>
    <property type="match status" value="1"/>
</dbReference>
<dbReference type="Pfam" id="PF09371">
    <property type="entry name" value="Tex_N"/>
    <property type="match status" value="1"/>
</dbReference>
<dbReference type="FunFam" id="1.10.10.650:FF:000001">
    <property type="entry name" value="S1 RNA-binding domain 1"/>
    <property type="match status" value="1"/>
</dbReference>
<dbReference type="GO" id="GO:0006139">
    <property type="term" value="P:nucleobase-containing compound metabolic process"/>
    <property type="evidence" value="ECO:0007669"/>
    <property type="project" value="InterPro"/>
</dbReference>
<dbReference type="SMART" id="SM00732">
    <property type="entry name" value="YqgFc"/>
    <property type="match status" value="1"/>
</dbReference>
<keyword evidence="3" id="KW-1185">Reference proteome</keyword>
<dbReference type="FunFam" id="1.10.150.310:FF:000001">
    <property type="entry name" value="RNA-binding transcriptional accessory protein"/>
    <property type="match status" value="1"/>
</dbReference>
<dbReference type="InterPro" id="IPR041692">
    <property type="entry name" value="HHH_9"/>
</dbReference>
<dbReference type="GO" id="GO:0003735">
    <property type="term" value="F:structural constituent of ribosome"/>
    <property type="evidence" value="ECO:0007669"/>
    <property type="project" value="TreeGrafter"/>
</dbReference>
<dbReference type="GO" id="GO:0005737">
    <property type="term" value="C:cytoplasm"/>
    <property type="evidence" value="ECO:0007669"/>
    <property type="project" value="UniProtKB-ARBA"/>
</dbReference>
<dbReference type="Pfam" id="PF12836">
    <property type="entry name" value="HHH_3"/>
    <property type="match status" value="1"/>
</dbReference>
<dbReference type="Gene3D" id="1.10.150.310">
    <property type="entry name" value="Tex RuvX-like domain-like"/>
    <property type="match status" value="1"/>
</dbReference>
<dbReference type="Pfam" id="PF22706">
    <property type="entry name" value="Tex_central_region"/>
    <property type="match status" value="1"/>
</dbReference>
<dbReference type="InterPro" id="IPR012340">
    <property type="entry name" value="NA-bd_OB-fold"/>
</dbReference>
<evidence type="ECO:0000259" key="1">
    <source>
        <dbReference type="PROSITE" id="PS50126"/>
    </source>
</evidence>
<dbReference type="GO" id="GO:0003729">
    <property type="term" value="F:mRNA binding"/>
    <property type="evidence" value="ECO:0007669"/>
    <property type="project" value="TreeGrafter"/>
</dbReference>
<dbReference type="InterPro" id="IPR003029">
    <property type="entry name" value="S1_domain"/>
</dbReference>
<sequence length="724" mass="78503">MDYASALQVQFGLQAWQANNIIQLIDEGNTIPFIARYRKEAHGSLDDQKLREVSERLEYLRSLEKRREEVRQLITEADCMTGEVEAALNAAETLSELDDVYRPFRPKRKTRASVARARGLAPLAEQIFAQKAGTPEPLELARAYVDPEKEVPDAAAALQGAMDIIAEMLSDDAGIRKRLRVVAMAQAVLASKAADPEKDSVYAQYYDFREPVRRIAGYRVLAVDRGEREGFLKVAVELDRARGLGIVCSVAAGPAAPESPCTAVCRAAAEDAYDRLIFPAIEREVRAALTENAAESAIQVFRMNLRQLLMQPPVKGKVAMGLDPGYRTGCKVAVVDPTGRVLDTGVIYPTHSKAKVEEGKKYLKDLILRRGVEIIAIGNGTASRETEAFAAGVIRELAGAGHTPAPAYMLVSEAGASVYSASKLAAQEFPDFDVTLRSAVSIARRLQDPLAELVKIDPKAIGVGQYQHDMPPKRLGEALGGVVEDCVNTVGVDLNTASPSLLEQVSGISAAVSKNIVAYREENGAFHSRSELKKVPKLGPKAFEQCAGFLRVAESENVLDNTAVHPESYAAAKELLKLCGFGLDGVRAGSLTGLPEKVEAIGYAAAAEKIGVGEPTLRDIVSELLRPGRDPRDELPPPLLRADVLSIEDLKPGMELTGTVRNVIDFGAFVDIGVHEDGLVHISKICNRFIKHPSEVLKVGDVVKVWVVSVDIPKKRIALTMRQP</sequence>
<dbReference type="PROSITE" id="PS50126">
    <property type="entry name" value="S1"/>
    <property type="match status" value="1"/>
</dbReference>
<dbReference type="InterPro" id="IPR037027">
    <property type="entry name" value="YqgF/RNaseH-like_dom_sf"/>
</dbReference>
<dbReference type="InterPro" id="IPR012337">
    <property type="entry name" value="RNaseH-like_sf"/>
</dbReference>
<dbReference type="InterPro" id="IPR032639">
    <property type="entry name" value="Tex_YqgF"/>
</dbReference>
<dbReference type="SUPFAM" id="SSF158832">
    <property type="entry name" value="Tex N-terminal region-like"/>
    <property type="match status" value="1"/>
</dbReference>
<dbReference type="GO" id="GO:0006412">
    <property type="term" value="P:translation"/>
    <property type="evidence" value="ECO:0007669"/>
    <property type="project" value="TreeGrafter"/>
</dbReference>
<dbReference type="InterPro" id="IPR055179">
    <property type="entry name" value="Tex-like_central_region"/>
</dbReference>
<dbReference type="EMBL" id="QLYR01000007">
    <property type="protein sequence ID" value="RAQ28197.1"/>
    <property type="molecule type" value="Genomic_DNA"/>
</dbReference>
<dbReference type="FunFam" id="3.30.420.140:FF:000001">
    <property type="entry name" value="RNA-binding transcriptional accessory protein"/>
    <property type="match status" value="1"/>
</dbReference>
<dbReference type="SUPFAM" id="SSF47781">
    <property type="entry name" value="RuvA domain 2-like"/>
    <property type="match status" value="2"/>
</dbReference>
<comment type="caution">
    <text evidence="2">The sequence shown here is derived from an EMBL/GenBank/DDBJ whole genome shotgun (WGS) entry which is preliminary data.</text>
</comment>
<name>A0A328UBL8_9FIRM</name>
<dbReference type="FunFam" id="2.40.50.140:FF:000051">
    <property type="entry name" value="RNA-binding transcriptional accessory protein"/>
    <property type="match status" value="1"/>
</dbReference>
<dbReference type="CDD" id="cd05685">
    <property type="entry name" value="S1_Tex"/>
    <property type="match status" value="1"/>
</dbReference>
<dbReference type="Gene3D" id="3.30.420.140">
    <property type="entry name" value="YqgF/RNase H-like domain"/>
    <property type="match status" value="1"/>
</dbReference>
<dbReference type="InterPro" id="IPR010994">
    <property type="entry name" value="RuvA_2-like"/>
</dbReference>
<dbReference type="Pfam" id="PF00575">
    <property type="entry name" value="S1"/>
    <property type="match status" value="1"/>
</dbReference>
<dbReference type="PANTHER" id="PTHR10724">
    <property type="entry name" value="30S RIBOSOMAL PROTEIN S1"/>
    <property type="match status" value="1"/>
</dbReference>
<evidence type="ECO:0000313" key="2">
    <source>
        <dbReference type="EMBL" id="RAQ28197.1"/>
    </source>
</evidence>
<dbReference type="PANTHER" id="PTHR10724:SF10">
    <property type="entry name" value="S1 RNA-BINDING DOMAIN-CONTAINING PROTEIN 1"/>
    <property type="match status" value="1"/>
</dbReference>
<dbReference type="InterPro" id="IPR050437">
    <property type="entry name" value="Ribos_protein_bS1-like"/>
</dbReference>
<gene>
    <name evidence="2" type="ORF">DPQ25_10640</name>
</gene>
<proteinExistence type="predicted"/>
<dbReference type="Gene3D" id="1.10.3500.10">
    <property type="entry name" value="Tex N-terminal region-like"/>
    <property type="match status" value="1"/>
</dbReference>
<dbReference type="InterPro" id="IPR044146">
    <property type="entry name" value="S1_Tex"/>
</dbReference>
<dbReference type="Gene3D" id="1.10.10.650">
    <property type="entry name" value="RuvA domain 2-like"/>
    <property type="match status" value="1"/>
</dbReference>
<dbReference type="InterPro" id="IPR006641">
    <property type="entry name" value="YqgF/RNaseH-like_dom"/>
</dbReference>
<dbReference type="AlphaFoldDB" id="A0A328UBL8"/>
<dbReference type="RefSeq" id="WP_112333153.1">
    <property type="nucleotide sequence ID" value="NZ_JADPHD010000006.1"/>
</dbReference>
<dbReference type="Pfam" id="PF17674">
    <property type="entry name" value="HHH_9"/>
    <property type="match status" value="1"/>
</dbReference>
<dbReference type="InterPro" id="IPR023323">
    <property type="entry name" value="Tex-like_dom_sf"/>
</dbReference>
<evidence type="ECO:0000313" key="3">
    <source>
        <dbReference type="Proteomes" id="UP000249377"/>
    </source>
</evidence>
<dbReference type="Proteomes" id="UP000249377">
    <property type="component" value="Unassembled WGS sequence"/>
</dbReference>
<accession>A0A328UBL8</accession>
<feature type="domain" description="S1 motif" evidence="1">
    <location>
        <begin position="653"/>
        <end position="722"/>
    </location>
</feature>
<dbReference type="InterPro" id="IPR018974">
    <property type="entry name" value="Tex-like_N"/>
</dbReference>
<reference evidence="2 3" key="1">
    <citation type="submission" date="2018-06" db="EMBL/GenBank/DDBJ databases">
        <title>Noncontiguous genome sequence of Ruminococcaceae bacterium ASD2818.</title>
        <authorList>
            <person name="Chaplin A.V."/>
            <person name="Sokolova S.R."/>
            <person name="Kochetkova T.O."/>
            <person name="Goltsov A.Y."/>
            <person name="Trofimov D.Y."/>
            <person name="Efimov B.A."/>
        </authorList>
    </citation>
    <scope>NUCLEOTIDE SEQUENCE [LARGE SCALE GENOMIC DNA]</scope>
    <source>
        <strain evidence="2 3">ASD2818</strain>
    </source>
</reference>
<dbReference type="SUPFAM" id="SSF53098">
    <property type="entry name" value="Ribonuclease H-like"/>
    <property type="match status" value="1"/>
</dbReference>
<dbReference type="InterPro" id="IPR023319">
    <property type="entry name" value="Tex-like_HTH_dom_sf"/>
</dbReference>
<dbReference type="Pfam" id="PF16921">
    <property type="entry name" value="Tex_YqgF"/>
    <property type="match status" value="1"/>
</dbReference>
<dbReference type="Gene3D" id="2.40.50.140">
    <property type="entry name" value="Nucleic acid-binding proteins"/>
    <property type="match status" value="1"/>
</dbReference>